<dbReference type="EMBL" id="LR796190">
    <property type="protein sequence ID" value="CAB4124756.1"/>
    <property type="molecule type" value="Genomic_DNA"/>
</dbReference>
<proteinExistence type="predicted"/>
<name>A0A6J5KUE3_9CAUD</name>
<evidence type="ECO:0000313" key="1">
    <source>
        <dbReference type="EMBL" id="CAB4122832.1"/>
    </source>
</evidence>
<sequence length="56" mass="6351">MIHELVHVIKTRQAEVRLALAEGHAATFDAYQRLVGEYQGLQWMLDTLDAKLAEAE</sequence>
<dbReference type="EMBL" id="LR796166">
    <property type="protein sequence ID" value="CAB4122832.1"/>
    <property type="molecule type" value="Genomic_DNA"/>
</dbReference>
<organism evidence="2">
    <name type="scientific">uncultured Caudovirales phage</name>
    <dbReference type="NCBI Taxonomy" id="2100421"/>
    <lineage>
        <taxon>Viruses</taxon>
        <taxon>Duplodnaviria</taxon>
        <taxon>Heunggongvirae</taxon>
        <taxon>Uroviricota</taxon>
        <taxon>Caudoviricetes</taxon>
        <taxon>Peduoviridae</taxon>
        <taxon>Maltschvirus</taxon>
        <taxon>Maltschvirus maltsch</taxon>
    </lineage>
</organism>
<protein>
    <submittedName>
        <fullName evidence="2">Uncharacterized protein</fullName>
    </submittedName>
</protein>
<evidence type="ECO:0000313" key="3">
    <source>
        <dbReference type="EMBL" id="CAB5219960.1"/>
    </source>
</evidence>
<evidence type="ECO:0000313" key="2">
    <source>
        <dbReference type="EMBL" id="CAB4124756.1"/>
    </source>
</evidence>
<reference evidence="2" key="1">
    <citation type="submission" date="2020-04" db="EMBL/GenBank/DDBJ databases">
        <authorList>
            <person name="Chiriac C."/>
            <person name="Salcher M."/>
            <person name="Ghai R."/>
            <person name="Kavagutti S V."/>
        </authorList>
    </citation>
    <scope>NUCLEOTIDE SEQUENCE</scope>
</reference>
<dbReference type="EMBL" id="LR798280">
    <property type="protein sequence ID" value="CAB5219960.1"/>
    <property type="molecule type" value="Genomic_DNA"/>
</dbReference>
<accession>A0A6J5KUE3</accession>
<gene>
    <name evidence="3" type="ORF">UFOVP234_76</name>
    <name evidence="1" type="ORF">UFOVP35_72</name>
    <name evidence="2" type="ORF">UFOVP52_51</name>
</gene>